<dbReference type="Proteomes" id="UP000738325">
    <property type="component" value="Unassembled WGS sequence"/>
</dbReference>
<feature type="region of interest" description="Disordered" evidence="1">
    <location>
        <begin position="372"/>
        <end position="425"/>
    </location>
</feature>
<dbReference type="PANTHER" id="PTHR43162:SF1">
    <property type="entry name" value="PRESTALK A DIFFERENTIATION PROTEIN A"/>
    <property type="match status" value="1"/>
</dbReference>
<dbReference type="EMBL" id="JAAAIP010000161">
    <property type="protein sequence ID" value="KAG0324144.1"/>
    <property type="molecule type" value="Genomic_DNA"/>
</dbReference>
<dbReference type="InterPro" id="IPR036291">
    <property type="entry name" value="NAD(P)-bd_dom_sf"/>
</dbReference>
<dbReference type="Pfam" id="PF13460">
    <property type="entry name" value="NAD_binding_10"/>
    <property type="match status" value="1"/>
</dbReference>
<dbReference type="InterPro" id="IPR016040">
    <property type="entry name" value="NAD(P)-bd_dom"/>
</dbReference>
<evidence type="ECO:0000256" key="1">
    <source>
        <dbReference type="SAM" id="MobiDB-lite"/>
    </source>
</evidence>
<dbReference type="PANTHER" id="PTHR43162">
    <property type="match status" value="1"/>
</dbReference>
<dbReference type="Gene3D" id="3.40.50.720">
    <property type="entry name" value="NAD(P)-binding Rossmann-like Domain"/>
    <property type="match status" value="1"/>
</dbReference>
<evidence type="ECO:0000313" key="3">
    <source>
        <dbReference type="EMBL" id="KAG0324144.1"/>
    </source>
</evidence>
<comment type="caution">
    <text evidence="3">The sequence shown here is derived from an EMBL/GenBank/DDBJ whole genome shotgun (WGS) entry which is preliminary data.</text>
</comment>
<name>A0A9P6RN30_9FUNG</name>
<keyword evidence="4" id="KW-1185">Reference proteome</keyword>
<accession>A0A9P6RN30</accession>
<evidence type="ECO:0000259" key="2">
    <source>
        <dbReference type="Pfam" id="PF13460"/>
    </source>
</evidence>
<sequence length="481" mass="53947">MDSVKDFLASMPPEVEPMLAITACDSYEGCILASKLADHLAQTASSSKKQLVCMARNIDKCGRLKKMQNIKLVHVDYDDPNSVAIAIRGIQTVVLVPEIEPQRVEWADRMVDIMAQEDVIRCILISSIGTDAPEKEQLKRFVQTEDKVKGTIQRWTILREGLPFQALFYWVPMMQDIGALGMSIKPDVEFTPLDITNLGDALVSVIFPTTRSDLDHCHQDGFGSGCSADTDGTKLTGNELNTSTSKQDETERFDGQIYTLTGPERVTGPKLVEELNRVLASGSDKGDIEDESSDHQMRDATPITFKQTSRDELRSYLMSLRNRDQDQDEATLRQHFQLRRVPGMSGMLYPFPRATEAALGGRQTECHLTGSVKDLKVPDDPCKCPEYPKKPDVPKDPKEPNDPKEPKKPPPKHRTPHLDPPNDDEVDLILDLLDYIHEGRATFQSGDLEKVAGIRGRGAKDFFEKYARDFRPSHPLKNEDQ</sequence>
<feature type="domain" description="NAD(P)-binding" evidence="2">
    <location>
        <begin position="35"/>
        <end position="159"/>
    </location>
</feature>
<protein>
    <recommendedName>
        <fullName evidence="2">NAD(P)-binding domain-containing protein</fullName>
    </recommendedName>
</protein>
<dbReference type="SUPFAM" id="SSF51735">
    <property type="entry name" value="NAD(P)-binding Rossmann-fold domains"/>
    <property type="match status" value="1"/>
</dbReference>
<reference evidence="3" key="1">
    <citation type="journal article" date="2020" name="Fungal Divers.">
        <title>Resolving the Mortierellaceae phylogeny through synthesis of multi-gene phylogenetics and phylogenomics.</title>
        <authorList>
            <person name="Vandepol N."/>
            <person name="Liber J."/>
            <person name="Desiro A."/>
            <person name="Na H."/>
            <person name="Kennedy M."/>
            <person name="Barry K."/>
            <person name="Grigoriev I.V."/>
            <person name="Miller A.N."/>
            <person name="O'Donnell K."/>
            <person name="Stajich J.E."/>
            <person name="Bonito G."/>
        </authorList>
    </citation>
    <scope>NUCLEOTIDE SEQUENCE</scope>
    <source>
        <strain evidence="3">REB-010B</strain>
    </source>
</reference>
<proteinExistence type="predicted"/>
<feature type="compositionally biased region" description="Basic and acidic residues" evidence="1">
    <location>
        <begin position="373"/>
        <end position="408"/>
    </location>
</feature>
<dbReference type="OrthoDB" id="247245at2759"/>
<dbReference type="InterPro" id="IPR051604">
    <property type="entry name" value="Ergot_Alk_Oxidoreductase"/>
</dbReference>
<dbReference type="AlphaFoldDB" id="A0A9P6RN30"/>
<gene>
    <name evidence="3" type="ORF">BGZ99_002152</name>
</gene>
<evidence type="ECO:0000313" key="4">
    <source>
        <dbReference type="Proteomes" id="UP000738325"/>
    </source>
</evidence>
<organism evidence="3 4">
    <name type="scientific">Dissophora globulifera</name>
    <dbReference type="NCBI Taxonomy" id="979702"/>
    <lineage>
        <taxon>Eukaryota</taxon>
        <taxon>Fungi</taxon>
        <taxon>Fungi incertae sedis</taxon>
        <taxon>Mucoromycota</taxon>
        <taxon>Mortierellomycotina</taxon>
        <taxon>Mortierellomycetes</taxon>
        <taxon>Mortierellales</taxon>
        <taxon>Mortierellaceae</taxon>
        <taxon>Dissophora</taxon>
    </lineage>
</organism>